<proteinExistence type="predicted"/>
<evidence type="ECO:0008006" key="3">
    <source>
        <dbReference type="Google" id="ProtNLM"/>
    </source>
</evidence>
<dbReference type="AlphaFoldDB" id="A0A1H6FEE9"/>
<name>A0A1H6FEE9_9GAMM</name>
<sequence>MKNKLESTLVGVAGEYLVAGELSLRGYIASITLRNSRGIDIIASNPDGSKSISIQVKTNSNGGSKWILNQKSETFYSDNHYYILVALKALGERSKYYIVPSKVVAKYVSTTHSEWLKGKKSDGSARKDSAVRNFKDPNEKYLEAWDLISI</sequence>
<keyword evidence="2" id="KW-1185">Reference proteome</keyword>
<dbReference type="RefSeq" id="WP_103921606.1">
    <property type="nucleotide sequence ID" value="NZ_FMSV02000542.1"/>
</dbReference>
<evidence type="ECO:0000313" key="2">
    <source>
        <dbReference type="Proteomes" id="UP000236724"/>
    </source>
</evidence>
<protein>
    <recommendedName>
        <fullName evidence="3">Aspartate ammonia-lyase</fullName>
    </recommendedName>
</protein>
<evidence type="ECO:0000313" key="1">
    <source>
        <dbReference type="EMBL" id="SEH08023.1"/>
    </source>
</evidence>
<gene>
    <name evidence="1" type="ORF">MBHS_03911</name>
</gene>
<dbReference type="Proteomes" id="UP000236724">
    <property type="component" value="Unassembled WGS sequence"/>
</dbReference>
<dbReference type="Gene3D" id="3.40.1350.10">
    <property type="match status" value="1"/>
</dbReference>
<organism evidence="1 2">
    <name type="scientific">Candidatus Venteria ishoeyi</name>
    <dbReference type="NCBI Taxonomy" id="1899563"/>
    <lineage>
        <taxon>Bacteria</taxon>
        <taxon>Pseudomonadati</taxon>
        <taxon>Pseudomonadota</taxon>
        <taxon>Gammaproteobacteria</taxon>
        <taxon>Thiotrichales</taxon>
        <taxon>Thiotrichaceae</taxon>
        <taxon>Venteria</taxon>
    </lineage>
</organism>
<dbReference type="OrthoDB" id="7060296at2"/>
<dbReference type="InterPro" id="IPR011856">
    <property type="entry name" value="tRNA_endonuc-like_dom_sf"/>
</dbReference>
<dbReference type="EMBL" id="FMSV02000542">
    <property type="protein sequence ID" value="SEH08023.1"/>
    <property type="molecule type" value="Genomic_DNA"/>
</dbReference>
<accession>A0A1H6FEE9</accession>
<dbReference type="GO" id="GO:0003676">
    <property type="term" value="F:nucleic acid binding"/>
    <property type="evidence" value="ECO:0007669"/>
    <property type="project" value="InterPro"/>
</dbReference>
<reference evidence="1 2" key="1">
    <citation type="submission" date="2016-10" db="EMBL/GenBank/DDBJ databases">
        <authorList>
            <person name="de Groot N.N."/>
        </authorList>
    </citation>
    <scope>NUCLEOTIDE SEQUENCE [LARGE SCALE GENOMIC DNA]</scope>
    <source>
        <strain evidence="1">MBHS1</strain>
    </source>
</reference>